<gene>
    <name evidence="1" type="ORF">SAMN04487820_102427</name>
</gene>
<dbReference type="Proteomes" id="UP000199213">
    <property type="component" value="Unassembled WGS sequence"/>
</dbReference>
<evidence type="ECO:0000313" key="2">
    <source>
        <dbReference type="Proteomes" id="UP000199213"/>
    </source>
</evidence>
<dbReference type="AlphaFoldDB" id="A0A1G8X7R6"/>
<protein>
    <submittedName>
        <fullName evidence="1">Uncharacterized protein</fullName>
    </submittedName>
</protein>
<accession>A0A1G8X7R6</accession>
<proteinExistence type="predicted"/>
<keyword evidence="2" id="KW-1185">Reference proteome</keyword>
<reference evidence="2" key="1">
    <citation type="submission" date="2016-10" db="EMBL/GenBank/DDBJ databases">
        <authorList>
            <person name="Varghese N."/>
            <person name="Submissions S."/>
        </authorList>
    </citation>
    <scope>NUCLEOTIDE SEQUENCE [LARGE SCALE GENOMIC DNA]</scope>
    <source>
        <strain evidence="2">DSM 45460</strain>
    </source>
</reference>
<evidence type="ECO:0000313" key="1">
    <source>
        <dbReference type="EMBL" id="SDJ86491.1"/>
    </source>
</evidence>
<sequence>MAAEQLQPVYVRAPGLQVTIEFFGGTPEQVTEKVLKLMQSKAVVPAMDSDGDTYLVNFGLLQGVGVSKLAPHELETPDGKVLVSADLNDIPDL</sequence>
<organism evidence="1 2">
    <name type="scientific">Actinopolyspora mzabensis</name>
    <dbReference type="NCBI Taxonomy" id="995066"/>
    <lineage>
        <taxon>Bacteria</taxon>
        <taxon>Bacillati</taxon>
        <taxon>Actinomycetota</taxon>
        <taxon>Actinomycetes</taxon>
        <taxon>Actinopolysporales</taxon>
        <taxon>Actinopolysporaceae</taxon>
        <taxon>Actinopolyspora</taxon>
    </lineage>
</organism>
<dbReference type="EMBL" id="FNFM01000002">
    <property type="protein sequence ID" value="SDJ86491.1"/>
    <property type="molecule type" value="Genomic_DNA"/>
</dbReference>
<name>A0A1G8X7R6_ACTMZ</name>